<evidence type="ECO:0000313" key="4">
    <source>
        <dbReference type="Proteomes" id="UP000591537"/>
    </source>
</evidence>
<dbReference type="RefSeq" id="WP_184559122.1">
    <property type="nucleotide sequence ID" value="NZ_BAAARS010000003.1"/>
</dbReference>
<dbReference type="GO" id="GO:0004519">
    <property type="term" value="F:endonuclease activity"/>
    <property type="evidence" value="ECO:0007669"/>
    <property type="project" value="UniProtKB-KW"/>
</dbReference>
<accession>A0A7W9TAB1</accession>
<feature type="compositionally biased region" description="Low complexity" evidence="1">
    <location>
        <begin position="43"/>
        <end position="55"/>
    </location>
</feature>
<proteinExistence type="predicted"/>
<feature type="signal peptide" evidence="2">
    <location>
        <begin position="1"/>
        <end position="23"/>
    </location>
</feature>
<dbReference type="PROSITE" id="PS51257">
    <property type="entry name" value="PROKAR_LIPOPROTEIN"/>
    <property type="match status" value="1"/>
</dbReference>
<feature type="region of interest" description="Disordered" evidence="1">
    <location>
        <begin position="30"/>
        <end position="64"/>
    </location>
</feature>
<gene>
    <name evidence="3" type="ORF">HNR57_002072</name>
</gene>
<organism evidence="3 4">
    <name type="scientific">Streptomyces paradoxus</name>
    <dbReference type="NCBI Taxonomy" id="66375"/>
    <lineage>
        <taxon>Bacteria</taxon>
        <taxon>Bacillati</taxon>
        <taxon>Actinomycetota</taxon>
        <taxon>Actinomycetes</taxon>
        <taxon>Kitasatosporales</taxon>
        <taxon>Streptomycetaceae</taxon>
        <taxon>Streptomyces</taxon>
    </lineage>
</organism>
<reference evidence="3 4" key="1">
    <citation type="submission" date="2020-08" db="EMBL/GenBank/DDBJ databases">
        <title>Genomic Encyclopedia of Type Strains, Phase IV (KMG-IV): sequencing the most valuable type-strain genomes for metagenomic binning, comparative biology and taxonomic classification.</title>
        <authorList>
            <person name="Goeker M."/>
        </authorList>
    </citation>
    <scope>NUCLEOTIDE SEQUENCE [LARGE SCALE GENOMIC DNA]</scope>
    <source>
        <strain evidence="3 4">DSM 43350</strain>
    </source>
</reference>
<evidence type="ECO:0000256" key="1">
    <source>
        <dbReference type="SAM" id="MobiDB-lite"/>
    </source>
</evidence>
<evidence type="ECO:0000313" key="3">
    <source>
        <dbReference type="EMBL" id="MBB6076167.1"/>
    </source>
</evidence>
<evidence type="ECO:0000256" key="2">
    <source>
        <dbReference type="SAM" id="SignalP"/>
    </source>
</evidence>
<dbReference type="EMBL" id="JACHGV010000003">
    <property type="protein sequence ID" value="MBB6076167.1"/>
    <property type="molecule type" value="Genomic_DNA"/>
</dbReference>
<dbReference type="AlphaFoldDB" id="A0A7W9TAB1"/>
<comment type="caution">
    <text evidence="3">The sequence shown here is derived from an EMBL/GenBank/DDBJ whole genome shotgun (WGS) entry which is preliminary data.</text>
</comment>
<keyword evidence="3" id="KW-0255">Endonuclease</keyword>
<sequence>MARRALKTTAAALTATAALLLTACGGGGNDASDDIEGAGKGAGTPSASASGSTSTDVERPDVSVPKDLDLVFDFEKPSDQDSAAALEDAANYIRALNHGITKQDPNDPAFQFYSSGQASQYAHSQIKEYVDGGWTLTGRDRYYDAEVSPGDESEKVKTVNVTFCEDQSKVFGKEVKSEKVHRTKESLASYQKFTLLMTSVKDNPVWRAQQVTVEGKAEACRG</sequence>
<dbReference type="Proteomes" id="UP000591537">
    <property type="component" value="Unassembled WGS sequence"/>
</dbReference>
<keyword evidence="2" id="KW-0732">Signal</keyword>
<protein>
    <submittedName>
        <fullName evidence="3">DNA/RNA endonuclease G (NUC1)</fullName>
    </submittedName>
</protein>
<keyword evidence="4" id="KW-1185">Reference proteome</keyword>
<name>A0A7W9TAB1_9ACTN</name>
<keyword evidence="3" id="KW-0540">Nuclease</keyword>
<keyword evidence="3" id="KW-0378">Hydrolase</keyword>
<feature type="chain" id="PRO_5038690518" evidence="2">
    <location>
        <begin position="24"/>
        <end position="222"/>
    </location>
</feature>